<keyword evidence="3" id="KW-1185">Reference proteome</keyword>
<accession>A0A1B7JYZ7</accession>
<dbReference type="Pfam" id="PF10713">
    <property type="entry name" value="DUF2509"/>
    <property type="match status" value="1"/>
</dbReference>
<feature type="transmembrane region" description="Helical" evidence="1">
    <location>
        <begin position="12"/>
        <end position="33"/>
    </location>
</feature>
<dbReference type="InterPro" id="IPR019652">
    <property type="entry name" value="DUF2509"/>
</dbReference>
<keyword evidence="1" id="KW-1133">Transmembrane helix</keyword>
<gene>
    <name evidence="2" type="ORF">M998_1286</name>
</gene>
<keyword evidence="1" id="KW-0472">Membrane</keyword>
<dbReference type="OrthoDB" id="7059963at2"/>
<organism evidence="2 3">
    <name type="scientific">Providencia heimbachae ATCC 35613</name>
    <dbReference type="NCBI Taxonomy" id="1354272"/>
    <lineage>
        <taxon>Bacteria</taxon>
        <taxon>Pseudomonadati</taxon>
        <taxon>Pseudomonadota</taxon>
        <taxon>Gammaproteobacteria</taxon>
        <taxon>Enterobacterales</taxon>
        <taxon>Morganellaceae</taxon>
        <taxon>Providencia</taxon>
    </lineage>
</organism>
<protein>
    <submittedName>
        <fullName evidence="2">Putative membrane protein</fullName>
    </submittedName>
</protein>
<evidence type="ECO:0000313" key="2">
    <source>
        <dbReference type="EMBL" id="OAT53106.1"/>
    </source>
</evidence>
<evidence type="ECO:0000313" key="3">
    <source>
        <dbReference type="Proteomes" id="UP000078224"/>
    </source>
</evidence>
<evidence type="ECO:0000256" key="1">
    <source>
        <dbReference type="SAM" id="Phobius"/>
    </source>
</evidence>
<name>A0A1B7JYZ7_9GAMM</name>
<proteinExistence type="predicted"/>
<dbReference type="PATRIC" id="fig|1354272.4.peg.1302"/>
<sequence>MKKIGYQKGNVALIMVVVLMTMGLLLLKAIHYYQERARDELLREIKYVEVFNQAESALAWGLGQLWKGDRSRKASWECKQVPTLLWHSCLKHYSGSIFILSGKSNFKQGEQINVYRWVKLVAGTQKIQARTQSWLDYCPVEKKGFCL</sequence>
<comment type="caution">
    <text evidence="2">The sequence shown here is derived from an EMBL/GenBank/DDBJ whole genome shotgun (WGS) entry which is preliminary data.</text>
</comment>
<keyword evidence="1" id="KW-0812">Transmembrane</keyword>
<dbReference type="AlphaFoldDB" id="A0A1B7JYZ7"/>
<dbReference type="Proteomes" id="UP000078224">
    <property type="component" value="Unassembled WGS sequence"/>
</dbReference>
<dbReference type="EMBL" id="LXEW01000018">
    <property type="protein sequence ID" value="OAT53106.1"/>
    <property type="molecule type" value="Genomic_DNA"/>
</dbReference>
<reference evidence="2 3" key="1">
    <citation type="submission" date="2016-04" db="EMBL/GenBank/DDBJ databases">
        <title>ATOL: Assembling a taxonomically balanced genome-scale reconstruction of the evolutionary history of the Enterobacteriaceae.</title>
        <authorList>
            <person name="Plunkett G.III."/>
            <person name="Neeno-Eckwall E.C."/>
            <person name="Glasner J.D."/>
            <person name="Perna N.T."/>
        </authorList>
    </citation>
    <scope>NUCLEOTIDE SEQUENCE [LARGE SCALE GENOMIC DNA]</scope>
    <source>
        <strain evidence="2 3">ATCC 35613</strain>
    </source>
</reference>